<sequence>MNDDLERAAHEGSYFRCVNICRRRHLKAPESIPPQGGQNTSFNTRDRPRRSEPSEGFKTRNS</sequence>
<keyword evidence="3" id="KW-1185">Reference proteome</keyword>
<dbReference type="EMBL" id="MOOE01000001">
    <property type="protein sequence ID" value="KAK1539489.1"/>
    <property type="molecule type" value="Genomic_DNA"/>
</dbReference>
<evidence type="ECO:0000313" key="3">
    <source>
        <dbReference type="Proteomes" id="UP001240678"/>
    </source>
</evidence>
<protein>
    <submittedName>
        <fullName evidence="2">Uncharacterized protein</fullName>
    </submittedName>
</protein>
<feature type="region of interest" description="Disordered" evidence="1">
    <location>
        <begin position="27"/>
        <end position="62"/>
    </location>
</feature>
<evidence type="ECO:0000313" key="2">
    <source>
        <dbReference type="EMBL" id="KAK1539489.1"/>
    </source>
</evidence>
<proteinExistence type="predicted"/>
<dbReference type="Proteomes" id="UP001240678">
    <property type="component" value="Unassembled WGS sequence"/>
</dbReference>
<feature type="compositionally biased region" description="Basic and acidic residues" evidence="1">
    <location>
        <begin position="44"/>
        <end position="62"/>
    </location>
</feature>
<evidence type="ECO:0000256" key="1">
    <source>
        <dbReference type="SAM" id="MobiDB-lite"/>
    </source>
</evidence>
<organism evidence="2 3">
    <name type="scientific">Colletotrichum costaricense</name>
    <dbReference type="NCBI Taxonomy" id="1209916"/>
    <lineage>
        <taxon>Eukaryota</taxon>
        <taxon>Fungi</taxon>
        <taxon>Dikarya</taxon>
        <taxon>Ascomycota</taxon>
        <taxon>Pezizomycotina</taxon>
        <taxon>Sordariomycetes</taxon>
        <taxon>Hypocreomycetidae</taxon>
        <taxon>Glomerellales</taxon>
        <taxon>Glomerellaceae</taxon>
        <taxon>Colletotrichum</taxon>
        <taxon>Colletotrichum acutatum species complex</taxon>
    </lineage>
</organism>
<comment type="caution">
    <text evidence="2">The sequence shown here is derived from an EMBL/GenBank/DDBJ whole genome shotgun (WGS) entry which is preliminary data.</text>
</comment>
<name>A0AAI9ZAB1_9PEZI</name>
<accession>A0AAI9ZAB1</accession>
<dbReference type="GeneID" id="85332547"/>
<dbReference type="RefSeq" id="XP_060320438.1">
    <property type="nucleotide sequence ID" value="XM_060449000.1"/>
</dbReference>
<gene>
    <name evidence="2" type="ORF">CCOS01_00803</name>
</gene>
<dbReference type="AlphaFoldDB" id="A0AAI9ZAB1"/>
<reference evidence="2 3" key="1">
    <citation type="submission" date="2016-10" db="EMBL/GenBank/DDBJ databases">
        <title>The genome sequence of Colletotrichum fioriniae PJ7.</title>
        <authorList>
            <person name="Baroncelli R."/>
        </authorList>
    </citation>
    <scope>NUCLEOTIDE SEQUENCE [LARGE SCALE GENOMIC DNA]</scope>
    <source>
        <strain evidence="2 3">IMI 309622</strain>
    </source>
</reference>